<comment type="caution">
    <text evidence="3">The sequence shown here is derived from an EMBL/GenBank/DDBJ whole genome shotgun (WGS) entry which is preliminary data.</text>
</comment>
<dbReference type="SUPFAM" id="SSF53756">
    <property type="entry name" value="UDP-Glycosyltransferase/glycogen phosphorylase"/>
    <property type="match status" value="1"/>
</dbReference>
<dbReference type="GO" id="GO:0016757">
    <property type="term" value="F:glycosyltransferase activity"/>
    <property type="evidence" value="ECO:0007669"/>
    <property type="project" value="InterPro"/>
</dbReference>
<sequence>MGKKELRVLQLGKFYPVRGGVEKVAYDLMVGLSERHIGCDMMCAASQGRSRILNINEYANIICCHTWMKLAATMISPAMIFSLWKRCRQYDVIQIHHPDPMACLALFISGYKGKVILHWHSDIQKQKFLLNLYKPLQSWLLRRADMVVGTSPVYLAESPFLRGVQDKAVCLPIGVEPMKPDAVAVEAMRRKYAGKKIVFSLGRLVAYKGYTHLVSAAKYLGDDYVVLIGGTGALMDDLQRQIESLGLQEKVKLLGRVSDEDLPAYYGACDVFCMSSVQKTEAFGIVMIEAMSCGKPVIATNIPESGVAWVNAHGVSGLNVTPGNGRELADAIAAVVEDKEKYQKYAEGAEKRYWEMFTKEHMIDKCLKLYNYE</sequence>
<proteinExistence type="predicted"/>
<reference evidence="3" key="1">
    <citation type="submission" date="2020-10" db="EMBL/GenBank/DDBJ databases">
        <authorList>
            <person name="Gilroy R."/>
        </authorList>
    </citation>
    <scope>NUCLEOTIDE SEQUENCE</scope>
    <source>
        <strain evidence="3">6919</strain>
    </source>
</reference>
<evidence type="ECO:0000313" key="3">
    <source>
        <dbReference type="EMBL" id="MBO8476271.1"/>
    </source>
</evidence>
<organism evidence="3 4">
    <name type="scientific">Candidatus Limisoma faecipullorum</name>
    <dbReference type="NCBI Taxonomy" id="2840854"/>
    <lineage>
        <taxon>Bacteria</taxon>
        <taxon>Pseudomonadati</taxon>
        <taxon>Bacteroidota</taxon>
        <taxon>Bacteroidia</taxon>
        <taxon>Bacteroidales</taxon>
        <taxon>Candidatus Limisoma</taxon>
    </lineage>
</organism>
<evidence type="ECO:0000313" key="4">
    <source>
        <dbReference type="Proteomes" id="UP000823598"/>
    </source>
</evidence>
<dbReference type="Proteomes" id="UP000823598">
    <property type="component" value="Unassembled WGS sequence"/>
</dbReference>
<dbReference type="AlphaFoldDB" id="A0A9D9IQ67"/>
<feature type="domain" description="Glycosyl transferase family 1" evidence="1">
    <location>
        <begin position="191"/>
        <end position="352"/>
    </location>
</feature>
<dbReference type="Gene3D" id="3.40.50.2000">
    <property type="entry name" value="Glycogen Phosphorylase B"/>
    <property type="match status" value="2"/>
</dbReference>
<evidence type="ECO:0000259" key="2">
    <source>
        <dbReference type="Pfam" id="PF13439"/>
    </source>
</evidence>
<reference evidence="3" key="2">
    <citation type="journal article" date="2021" name="PeerJ">
        <title>Extensive microbial diversity within the chicken gut microbiome revealed by metagenomics and culture.</title>
        <authorList>
            <person name="Gilroy R."/>
            <person name="Ravi A."/>
            <person name="Getino M."/>
            <person name="Pursley I."/>
            <person name="Horton D.L."/>
            <person name="Alikhan N.F."/>
            <person name="Baker D."/>
            <person name="Gharbi K."/>
            <person name="Hall N."/>
            <person name="Watson M."/>
            <person name="Adriaenssens E.M."/>
            <person name="Foster-Nyarko E."/>
            <person name="Jarju S."/>
            <person name="Secka A."/>
            <person name="Antonio M."/>
            <person name="Oren A."/>
            <person name="Chaudhuri R.R."/>
            <person name="La Ragione R."/>
            <person name="Hildebrand F."/>
            <person name="Pallen M.J."/>
        </authorList>
    </citation>
    <scope>NUCLEOTIDE SEQUENCE</scope>
    <source>
        <strain evidence="3">6919</strain>
    </source>
</reference>
<dbReference type="InterPro" id="IPR028098">
    <property type="entry name" value="Glyco_trans_4-like_N"/>
</dbReference>
<dbReference type="PANTHER" id="PTHR12526:SF627">
    <property type="entry name" value="D-RHAMNOSYLTRANSFERASE WBPZ"/>
    <property type="match status" value="1"/>
</dbReference>
<dbReference type="Pfam" id="PF13439">
    <property type="entry name" value="Glyco_transf_4"/>
    <property type="match status" value="1"/>
</dbReference>
<feature type="domain" description="Glycosyltransferase subfamily 4-like N-terminal" evidence="2">
    <location>
        <begin position="19"/>
        <end position="176"/>
    </location>
</feature>
<protein>
    <submittedName>
        <fullName evidence="3">Glycosyltransferase family 4 protein</fullName>
    </submittedName>
</protein>
<gene>
    <name evidence="3" type="ORF">IAB88_04695</name>
</gene>
<dbReference type="CDD" id="cd03795">
    <property type="entry name" value="GT4_WfcD-like"/>
    <property type="match status" value="1"/>
</dbReference>
<dbReference type="PANTHER" id="PTHR12526">
    <property type="entry name" value="GLYCOSYLTRANSFERASE"/>
    <property type="match status" value="1"/>
</dbReference>
<dbReference type="InterPro" id="IPR001296">
    <property type="entry name" value="Glyco_trans_1"/>
</dbReference>
<name>A0A9D9IQ67_9BACT</name>
<evidence type="ECO:0000259" key="1">
    <source>
        <dbReference type="Pfam" id="PF00534"/>
    </source>
</evidence>
<dbReference type="EMBL" id="JADIMC010000054">
    <property type="protein sequence ID" value="MBO8476271.1"/>
    <property type="molecule type" value="Genomic_DNA"/>
</dbReference>
<accession>A0A9D9IQ67</accession>
<dbReference type="Pfam" id="PF00534">
    <property type="entry name" value="Glycos_transf_1"/>
    <property type="match status" value="1"/>
</dbReference>